<evidence type="ECO:0000313" key="3">
    <source>
        <dbReference type="Proteomes" id="UP000030645"/>
    </source>
</evidence>
<gene>
    <name evidence="2" type="ORF">L484_011472</name>
</gene>
<dbReference type="EMBL" id="KE344625">
    <property type="protein sequence ID" value="EXB72470.1"/>
    <property type="molecule type" value="Genomic_DNA"/>
</dbReference>
<sequence length="91" mass="9905">MRTRIPQNPGGGSRYYIISHPHTRSLTLPPFLLLSSSSSSSSSSTSSLRGNRESPRAISCNLALSQVRYDLFVDALLSRLSLSVPSVSIRL</sequence>
<organism evidence="2 3">
    <name type="scientific">Morus notabilis</name>
    <dbReference type="NCBI Taxonomy" id="981085"/>
    <lineage>
        <taxon>Eukaryota</taxon>
        <taxon>Viridiplantae</taxon>
        <taxon>Streptophyta</taxon>
        <taxon>Embryophyta</taxon>
        <taxon>Tracheophyta</taxon>
        <taxon>Spermatophyta</taxon>
        <taxon>Magnoliopsida</taxon>
        <taxon>eudicotyledons</taxon>
        <taxon>Gunneridae</taxon>
        <taxon>Pentapetalae</taxon>
        <taxon>rosids</taxon>
        <taxon>fabids</taxon>
        <taxon>Rosales</taxon>
        <taxon>Moraceae</taxon>
        <taxon>Moreae</taxon>
        <taxon>Morus</taxon>
    </lineage>
</organism>
<evidence type="ECO:0000313" key="2">
    <source>
        <dbReference type="EMBL" id="EXB72470.1"/>
    </source>
</evidence>
<name>W9RG90_9ROSA</name>
<accession>W9RG90</accession>
<dbReference type="AlphaFoldDB" id="W9RG90"/>
<reference evidence="3" key="1">
    <citation type="submission" date="2013-01" db="EMBL/GenBank/DDBJ databases">
        <title>Draft Genome Sequence of a Mulberry Tree, Morus notabilis C.K. Schneid.</title>
        <authorList>
            <person name="He N."/>
            <person name="Zhao S."/>
        </authorList>
    </citation>
    <scope>NUCLEOTIDE SEQUENCE</scope>
</reference>
<proteinExistence type="predicted"/>
<feature type="compositionally biased region" description="Low complexity" evidence="1">
    <location>
        <begin position="35"/>
        <end position="48"/>
    </location>
</feature>
<dbReference type="Proteomes" id="UP000030645">
    <property type="component" value="Unassembled WGS sequence"/>
</dbReference>
<evidence type="ECO:0000256" key="1">
    <source>
        <dbReference type="SAM" id="MobiDB-lite"/>
    </source>
</evidence>
<keyword evidence="3" id="KW-1185">Reference proteome</keyword>
<feature type="region of interest" description="Disordered" evidence="1">
    <location>
        <begin position="35"/>
        <end position="54"/>
    </location>
</feature>
<protein>
    <submittedName>
        <fullName evidence="2">Uncharacterized protein</fullName>
    </submittedName>
</protein>